<dbReference type="Proteomes" id="UP000223366">
    <property type="component" value="Unassembled WGS sequence"/>
</dbReference>
<accession>A0A9X7BTB0</accession>
<organism evidence="2 3">
    <name type="scientific">Bacillus thuringiensis</name>
    <dbReference type="NCBI Taxonomy" id="1428"/>
    <lineage>
        <taxon>Bacteria</taxon>
        <taxon>Bacillati</taxon>
        <taxon>Bacillota</taxon>
        <taxon>Bacilli</taxon>
        <taxon>Bacillales</taxon>
        <taxon>Bacillaceae</taxon>
        <taxon>Bacillus</taxon>
        <taxon>Bacillus cereus group</taxon>
    </lineage>
</organism>
<evidence type="ECO:0000256" key="1">
    <source>
        <dbReference type="SAM" id="MobiDB-lite"/>
    </source>
</evidence>
<evidence type="ECO:0000313" key="3">
    <source>
        <dbReference type="Proteomes" id="UP000223366"/>
    </source>
</evidence>
<evidence type="ECO:0000313" key="2">
    <source>
        <dbReference type="EMBL" id="PFV35843.1"/>
    </source>
</evidence>
<dbReference type="EMBL" id="NVDU01000003">
    <property type="protein sequence ID" value="PFV35843.1"/>
    <property type="molecule type" value="Genomic_DNA"/>
</dbReference>
<proteinExistence type="predicted"/>
<comment type="caution">
    <text evidence="2">The sequence shown here is derived from an EMBL/GenBank/DDBJ whole genome shotgun (WGS) entry which is preliminary data.</text>
</comment>
<sequence length="160" mass="18706">MEKAKKENTIQEDTNKQSDIVEKHEINEEHIENKPQPVFTGVDGTEYSEEEWNAPVVKNGPTRMEVEEWKERYGGIYFTPFEGEPFVWRTLSRPEYREIIRDQTLTALDREEMFTEKCVLFPRNFTIEKMLKSRAGIPSLLSEMIMDKSGFVAQSAPIKL</sequence>
<name>A0A9X7BTB0_BACTU</name>
<feature type="compositionally biased region" description="Basic and acidic residues" evidence="1">
    <location>
        <begin position="1"/>
        <end position="33"/>
    </location>
</feature>
<feature type="region of interest" description="Disordered" evidence="1">
    <location>
        <begin position="1"/>
        <end position="42"/>
    </location>
</feature>
<protein>
    <submittedName>
        <fullName evidence="2">Uncharacterized protein</fullName>
    </submittedName>
</protein>
<dbReference type="RefSeq" id="WP_098685657.1">
    <property type="nucleotide sequence ID" value="NZ_NVDU01000003.1"/>
</dbReference>
<dbReference type="AlphaFoldDB" id="A0A9X7BTB0"/>
<gene>
    <name evidence="2" type="ORF">COK99_02145</name>
</gene>
<reference evidence="2 3" key="1">
    <citation type="submission" date="2017-09" db="EMBL/GenBank/DDBJ databases">
        <title>Large-scale bioinformatics analysis of Bacillus genomes uncovers conserved roles of natural products in bacterial physiology.</title>
        <authorList>
            <consortium name="Agbiome Team Llc"/>
            <person name="Bleich R.M."/>
            <person name="Grubbs K.J."/>
            <person name="Santa Maria K.C."/>
            <person name="Allen S.E."/>
            <person name="Farag S."/>
            <person name="Shank E.A."/>
            <person name="Bowers A."/>
        </authorList>
    </citation>
    <scope>NUCLEOTIDE SEQUENCE [LARGE SCALE GENOMIC DNA]</scope>
    <source>
        <strain evidence="2 3">AFS060060</strain>
    </source>
</reference>